<dbReference type="EMBL" id="LS974626">
    <property type="protein sequence ID" value="CAG7909963.1"/>
    <property type="molecule type" value="Genomic_DNA"/>
</dbReference>
<proteinExistence type="predicted"/>
<evidence type="ECO:0000313" key="2">
    <source>
        <dbReference type="EMBL" id="CAG7909963.1"/>
    </source>
</evidence>
<protein>
    <submittedName>
        <fullName evidence="2">Uncharacterized protein</fullName>
    </submittedName>
</protein>
<feature type="transmembrane region" description="Helical" evidence="1">
    <location>
        <begin position="91"/>
        <end position="110"/>
    </location>
</feature>
<evidence type="ECO:0000256" key="1">
    <source>
        <dbReference type="SAM" id="Phobius"/>
    </source>
</evidence>
<sequence>MEVVMSSFGYRSAWRETRRVKIGQWRSLAPARSTEKSETELKLIQKNIRYDNSDDNEVMGSTFVFYSSILFEKRQMKDCERYVLALSSRHLVLVYFVVTRFFVRIIYTMYTHVGD</sequence>
<reference evidence="2 3" key="1">
    <citation type="submission" date="2021-07" db="EMBL/GenBank/DDBJ databases">
        <authorList>
            <consortium name="Genoscope - CEA"/>
            <person name="William W."/>
        </authorList>
    </citation>
    <scope>NUCLEOTIDE SEQUENCE [LARGE SCALE GENOMIC DNA]</scope>
</reference>
<keyword evidence="1" id="KW-1133">Transmembrane helix</keyword>
<dbReference type="Gramene" id="A10p12090.2_BraZ1">
    <property type="protein sequence ID" value="A10p12090.2_BraZ1.CDS.1"/>
    <property type="gene ID" value="A10g12090.2_BraZ1"/>
</dbReference>
<evidence type="ECO:0000313" key="3">
    <source>
        <dbReference type="Proteomes" id="UP000694005"/>
    </source>
</evidence>
<accession>A0A8D9I1P4</accession>
<keyword evidence="1" id="KW-0472">Membrane</keyword>
<name>A0A8D9I1P4_BRACM</name>
<dbReference type="AlphaFoldDB" id="A0A8D9I1P4"/>
<organism evidence="2 3">
    <name type="scientific">Brassica campestris</name>
    <name type="common">Field mustard</name>
    <dbReference type="NCBI Taxonomy" id="3711"/>
    <lineage>
        <taxon>Eukaryota</taxon>
        <taxon>Viridiplantae</taxon>
        <taxon>Streptophyta</taxon>
        <taxon>Embryophyta</taxon>
        <taxon>Tracheophyta</taxon>
        <taxon>Spermatophyta</taxon>
        <taxon>Magnoliopsida</taxon>
        <taxon>eudicotyledons</taxon>
        <taxon>Gunneridae</taxon>
        <taxon>Pentapetalae</taxon>
        <taxon>rosids</taxon>
        <taxon>malvids</taxon>
        <taxon>Brassicales</taxon>
        <taxon>Brassicaceae</taxon>
        <taxon>Brassiceae</taxon>
        <taxon>Brassica</taxon>
    </lineage>
</organism>
<keyword evidence="1" id="KW-0812">Transmembrane</keyword>
<gene>
    <name evidence="2" type="ORF">BRAPAZ1V2_A10P12090.2</name>
</gene>
<dbReference type="Proteomes" id="UP000694005">
    <property type="component" value="Chromosome A10"/>
</dbReference>